<dbReference type="InterPro" id="IPR007867">
    <property type="entry name" value="GMC_OxRtase_C"/>
</dbReference>
<gene>
    <name evidence="8" type="ORF">ACFO8Q_15080</name>
</gene>
<reference evidence="9" key="1">
    <citation type="journal article" date="2019" name="Int. J. Syst. Evol. Microbiol.">
        <title>The Global Catalogue of Microorganisms (GCM) 10K type strain sequencing project: providing services to taxonomists for standard genome sequencing and annotation.</title>
        <authorList>
            <consortium name="The Broad Institute Genomics Platform"/>
            <consortium name="The Broad Institute Genome Sequencing Center for Infectious Disease"/>
            <person name="Wu L."/>
            <person name="Ma J."/>
        </authorList>
    </citation>
    <scope>NUCLEOTIDE SEQUENCE [LARGE SCALE GENOMIC DNA]</scope>
    <source>
        <strain evidence="9">WYCCWR 12678</strain>
    </source>
</reference>
<evidence type="ECO:0000256" key="1">
    <source>
        <dbReference type="ARBA" id="ARBA00001974"/>
    </source>
</evidence>
<keyword evidence="3" id="KW-0285">Flavoprotein</keyword>
<evidence type="ECO:0000256" key="5">
    <source>
        <dbReference type="ARBA" id="ARBA00023002"/>
    </source>
</evidence>
<dbReference type="Proteomes" id="UP001596002">
    <property type="component" value="Unassembled WGS sequence"/>
</dbReference>
<dbReference type="Pfam" id="PF00732">
    <property type="entry name" value="GMC_oxred_N"/>
    <property type="match status" value="1"/>
</dbReference>
<protein>
    <submittedName>
        <fullName evidence="8">GMC oxidoreductase</fullName>
    </submittedName>
</protein>
<keyword evidence="9" id="KW-1185">Reference proteome</keyword>
<accession>A0ABV9Q397</accession>
<comment type="caution">
    <text evidence="8">The sequence shown here is derived from an EMBL/GenBank/DDBJ whole genome shotgun (WGS) entry which is preliminary data.</text>
</comment>
<evidence type="ECO:0000256" key="3">
    <source>
        <dbReference type="ARBA" id="ARBA00022630"/>
    </source>
</evidence>
<evidence type="ECO:0000256" key="4">
    <source>
        <dbReference type="ARBA" id="ARBA00022827"/>
    </source>
</evidence>
<proteinExistence type="inferred from homology"/>
<sequence>MNITRFYSKGSALHEMLLDRLRFGGFPEATDIPMAVDLEVTKYGQVHSNVFFSSILFLAYALNTRPFDLAVNTRAVQVLTEKGKAAGVKAVTSDNKSCIIKAKMVILSASTFETPRILLNSNIPGEAIGRYLVNHPVVVAHASVKRDQFPEVLGIATLLVPSSVDRNYQLLAFTDFWSHYEEKPLRKEVNFELHGYGVVEPRVDNYISLDPRRRDEYGVPMLNVQFSYSHKDQDLIRKIYDSLLAFSSTMMLSLDALPQLFAPGRDNHESGTYRMGDDPSTSATNRYGQVHGITGLYVADNSVLNLTSPANPTLTTVALAIRTADHIIEQMT</sequence>
<dbReference type="InterPro" id="IPR036188">
    <property type="entry name" value="FAD/NAD-bd_sf"/>
</dbReference>
<feature type="domain" description="Glucose-methanol-choline oxidoreductase N-terminal" evidence="6">
    <location>
        <begin position="66"/>
        <end position="137"/>
    </location>
</feature>
<evidence type="ECO:0000259" key="7">
    <source>
        <dbReference type="Pfam" id="PF05199"/>
    </source>
</evidence>
<dbReference type="SUPFAM" id="SSF51905">
    <property type="entry name" value="FAD/NAD(P)-binding domain"/>
    <property type="match status" value="1"/>
</dbReference>
<keyword evidence="5" id="KW-0560">Oxidoreductase</keyword>
<name>A0ABV9Q397_9BACL</name>
<dbReference type="RefSeq" id="WP_380026615.1">
    <property type="nucleotide sequence ID" value="NZ_JBHSHC010000112.1"/>
</dbReference>
<dbReference type="PANTHER" id="PTHR42784">
    <property type="entry name" value="PYRANOSE 2-OXIDASE"/>
    <property type="match status" value="1"/>
</dbReference>
<comment type="similarity">
    <text evidence="2">Belongs to the GMC oxidoreductase family.</text>
</comment>
<keyword evidence="4" id="KW-0274">FAD</keyword>
<evidence type="ECO:0000259" key="6">
    <source>
        <dbReference type="Pfam" id="PF00732"/>
    </source>
</evidence>
<dbReference type="Pfam" id="PF05199">
    <property type="entry name" value="GMC_oxred_C"/>
    <property type="match status" value="1"/>
</dbReference>
<dbReference type="SUPFAM" id="SSF54373">
    <property type="entry name" value="FAD-linked reductases, C-terminal domain"/>
    <property type="match status" value="1"/>
</dbReference>
<feature type="domain" description="Glucose-methanol-choline oxidoreductase C-terminal" evidence="7">
    <location>
        <begin position="201"/>
        <end position="320"/>
    </location>
</feature>
<dbReference type="InterPro" id="IPR000172">
    <property type="entry name" value="GMC_OxRdtase_N"/>
</dbReference>
<comment type="cofactor">
    <cofactor evidence="1">
        <name>FAD</name>
        <dbReference type="ChEBI" id="CHEBI:57692"/>
    </cofactor>
</comment>
<evidence type="ECO:0000256" key="2">
    <source>
        <dbReference type="ARBA" id="ARBA00010790"/>
    </source>
</evidence>
<evidence type="ECO:0000313" key="9">
    <source>
        <dbReference type="Proteomes" id="UP001596002"/>
    </source>
</evidence>
<dbReference type="InterPro" id="IPR051473">
    <property type="entry name" value="P2Ox-like"/>
</dbReference>
<evidence type="ECO:0000313" key="8">
    <source>
        <dbReference type="EMBL" id="MFC4768666.1"/>
    </source>
</evidence>
<dbReference type="EMBL" id="JBHSHC010000112">
    <property type="protein sequence ID" value="MFC4768666.1"/>
    <property type="molecule type" value="Genomic_DNA"/>
</dbReference>
<dbReference type="PANTHER" id="PTHR42784:SF1">
    <property type="entry name" value="PYRANOSE 2-OXIDASE"/>
    <property type="match status" value="1"/>
</dbReference>
<dbReference type="Gene3D" id="3.50.50.60">
    <property type="entry name" value="FAD/NAD(P)-binding domain"/>
    <property type="match status" value="2"/>
</dbReference>
<organism evidence="8 9">
    <name type="scientific">Effusibacillus consociatus</name>
    <dbReference type="NCBI Taxonomy" id="1117041"/>
    <lineage>
        <taxon>Bacteria</taxon>
        <taxon>Bacillati</taxon>
        <taxon>Bacillota</taxon>
        <taxon>Bacilli</taxon>
        <taxon>Bacillales</taxon>
        <taxon>Alicyclobacillaceae</taxon>
        <taxon>Effusibacillus</taxon>
    </lineage>
</organism>